<name>A0A9J6ZUQ8_9GAMM</name>
<proteinExistence type="inferred from homology"/>
<evidence type="ECO:0000256" key="1">
    <source>
        <dbReference type="ARBA" id="ARBA00004429"/>
    </source>
</evidence>
<evidence type="ECO:0000256" key="6">
    <source>
        <dbReference type="ARBA" id="ARBA00022989"/>
    </source>
</evidence>
<dbReference type="Proteomes" id="UP001056649">
    <property type="component" value="Chromosome"/>
</dbReference>
<evidence type="ECO:0000313" key="11">
    <source>
        <dbReference type="Proteomes" id="UP001056649"/>
    </source>
</evidence>
<feature type="transmembrane region" description="Helical" evidence="8">
    <location>
        <begin position="224"/>
        <end position="243"/>
    </location>
</feature>
<comment type="similarity">
    <text evidence="2">Belongs to the GSP F family.</text>
</comment>
<reference evidence="10" key="1">
    <citation type="journal article" date="2022" name="Mol. Ecol. Resour.">
        <title>The complete and closed genome of the facultative generalist Candidatus Endoriftia persephone from deep-sea hydrothermal vents.</title>
        <authorList>
            <person name="de Oliveira A.L."/>
            <person name="Srivastava A."/>
            <person name="Espada-Hinojosa S."/>
            <person name="Bright M."/>
        </authorList>
    </citation>
    <scope>NUCLEOTIDE SEQUENCE</scope>
    <source>
        <strain evidence="10">Tica-EPR-9o50.N</strain>
    </source>
</reference>
<keyword evidence="5 8" id="KW-0812">Transmembrane</keyword>
<evidence type="ECO:0000256" key="8">
    <source>
        <dbReference type="SAM" id="Phobius"/>
    </source>
</evidence>
<dbReference type="Pfam" id="PF00482">
    <property type="entry name" value="T2SSF"/>
    <property type="match status" value="2"/>
</dbReference>
<feature type="transmembrane region" description="Helical" evidence="8">
    <location>
        <begin position="377"/>
        <end position="398"/>
    </location>
</feature>
<feature type="transmembrane region" description="Helical" evidence="8">
    <location>
        <begin position="168"/>
        <end position="193"/>
    </location>
</feature>
<evidence type="ECO:0000259" key="9">
    <source>
        <dbReference type="Pfam" id="PF00482"/>
    </source>
</evidence>
<keyword evidence="7 8" id="KW-0472">Membrane</keyword>
<keyword evidence="3" id="KW-1003">Cell membrane</keyword>
<evidence type="ECO:0000256" key="3">
    <source>
        <dbReference type="ARBA" id="ARBA00022475"/>
    </source>
</evidence>
<dbReference type="RefSeq" id="WP_005964049.1">
    <property type="nucleotide sequence ID" value="NZ_CP090569.1"/>
</dbReference>
<dbReference type="PANTHER" id="PTHR30012">
    <property type="entry name" value="GENERAL SECRETION PATHWAY PROTEIN"/>
    <property type="match status" value="1"/>
</dbReference>
<evidence type="ECO:0000256" key="7">
    <source>
        <dbReference type="ARBA" id="ARBA00023136"/>
    </source>
</evidence>
<keyword evidence="6 8" id="KW-1133">Transmembrane helix</keyword>
<evidence type="ECO:0000256" key="5">
    <source>
        <dbReference type="ARBA" id="ARBA00022692"/>
    </source>
</evidence>
<feature type="domain" description="Type II secretion system protein GspF" evidence="9">
    <location>
        <begin position="72"/>
        <end position="194"/>
    </location>
</feature>
<accession>A0A9J6ZUQ8</accession>
<evidence type="ECO:0000313" key="10">
    <source>
        <dbReference type="EMBL" id="USF86450.1"/>
    </source>
</evidence>
<dbReference type="PRINTS" id="PR00812">
    <property type="entry name" value="BCTERIALGSPF"/>
</dbReference>
<evidence type="ECO:0000256" key="2">
    <source>
        <dbReference type="ARBA" id="ARBA00005745"/>
    </source>
</evidence>
<dbReference type="GO" id="GO:0005886">
    <property type="term" value="C:plasma membrane"/>
    <property type="evidence" value="ECO:0007669"/>
    <property type="project" value="UniProtKB-SubCell"/>
</dbReference>
<keyword evidence="11" id="KW-1185">Reference proteome</keyword>
<dbReference type="Gene3D" id="1.20.81.30">
    <property type="entry name" value="Type II secretion system (T2SS), domain F"/>
    <property type="match status" value="2"/>
</dbReference>
<keyword evidence="4" id="KW-0997">Cell inner membrane</keyword>
<dbReference type="GO" id="GO:0015628">
    <property type="term" value="P:protein secretion by the type II secretion system"/>
    <property type="evidence" value="ECO:0007669"/>
    <property type="project" value="InterPro"/>
</dbReference>
<gene>
    <name evidence="10" type="primary">gspF</name>
    <name evidence="10" type="ORF">L0Y14_09885</name>
</gene>
<sequence>MDAFEFIALDGSGKEKRGMLEGDSPRQIRQQLRESGLTPLSVSTASASASATQSRRFTLQRGISPMELALLTRQMATLLRAALPVEQVLKTVSKQSEKRHISHILLAVRAKVLEGRSLADGLSEFPRIFPELYIRTVASGEESGHLDLVLERLADYTEMRQQMHQKTVLALFYPALLTIVAVLIVAGLLTYIVPQVTRMFDNMAQELPLITKLLIATSDIFRDHGLTILVLLLLLGLAVNITLKRPAARLAWHKIILHIPLLGRLTRSANAARFSRTLSIMAASSVPILDALRIASQVVTNLPMRAAVEEASLRVREGSSLHTALEKTGYFPPLTLSLLASGESSGNLEGMLERSANIQEKEIESLISTLLGLFEPILILVMGAIVTVIVMGILLPIFDLNQLVG</sequence>
<evidence type="ECO:0000256" key="4">
    <source>
        <dbReference type="ARBA" id="ARBA00022519"/>
    </source>
</evidence>
<dbReference type="InterPro" id="IPR042094">
    <property type="entry name" value="T2SS_GspF_sf"/>
</dbReference>
<feature type="domain" description="Type II secretion system protein GspF" evidence="9">
    <location>
        <begin position="274"/>
        <end position="396"/>
    </location>
</feature>
<dbReference type="KEGG" id="eps:L0Y14_09885"/>
<dbReference type="InterPro" id="IPR018076">
    <property type="entry name" value="T2SS_GspF_dom"/>
</dbReference>
<dbReference type="PANTHER" id="PTHR30012:SF0">
    <property type="entry name" value="TYPE II SECRETION SYSTEM PROTEIN F-RELATED"/>
    <property type="match status" value="1"/>
</dbReference>
<dbReference type="GO" id="GO:0015627">
    <property type="term" value="C:type II protein secretion system complex"/>
    <property type="evidence" value="ECO:0007669"/>
    <property type="project" value="InterPro"/>
</dbReference>
<dbReference type="InterPro" id="IPR011850">
    <property type="entry name" value="T2SS_GspF"/>
</dbReference>
<dbReference type="EMBL" id="CP090569">
    <property type="protein sequence ID" value="USF86450.1"/>
    <property type="molecule type" value="Genomic_DNA"/>
</dbReference>
<dbReference type="AlphaFoldDB" id="A0A9J6ZUQ8"/>
<protein>
    <submittedName>
        <fullName evidence="10">Type II secretion system inner membrane protein GspF</fullName>
    </submittedName>
</protein>
<comment type="subcellular location">
    <subcellularLocation>
        <location evidence="1">Cell inner membrane</location>
        <topology evidence="1">Multi-pass membrane protein</topology>
    </subcellularLocation>
</comment>
<organism evidence="10 11">
    <name type="scientific">Candidatus Endoriftia persephonae</name>
    <dbReference type="NCBI Taxonomy" id="393765"/>
    <lineage>
        <taxon>Bacteria</taxon>
        <taxon>Pseudomonadati</taxon>
        <taxon>Pseudomonadota</taxon>
        <taxon>Gammaproteobacteria</taxon>
        <taxon>Chromatiales</taxon>
        <taxon>Sedimenticolaceae</taxon>
        <taxon>Candidatus Endoriftia</taxon>
    </lineage>
</organism>
<dbReference type="NCBIfam" id="TIGR02120">
    <property type="entry name" value="GspF"/>
    <property type="match status" value="1"/>
</dbReference>
<dbReference type="InterPro" id="IPR003004">
    <property type="entry name" value="GspF/PilC"/>
</dbReference>
<dbReference type="FunFam" id="1.20.81.30:FF:000001">
    <property type="entry name" value="Type II secretion system protein F"/>
    <property type="match status" value="2"/>
</dbReference>